<name>A0A0C2MEM6_THEKT</name>
<evidence type="ECO:0000256" key="3">
    <source>
        <dbReference type="ARBA" id="ARBA00019596"/>
    </source>
</evidence>
<dbReference type="Pfam" id="PF11732">
    <property type="entry name" value="Thoc2"/>
    <property type="match status" value="1"/>
</dbReference>
<dbReference type="PANTHER" id="PTHR21597">
    <property type="entry name" value="THO2 PROTEIN"/>
    <property type="match status" value="1"/>
</dbReference>
<evidence type="ECO:0000256" key="4">
    <source>
        <dbReference type="ARBA" id="ARBA00023242"/>
    </source>
</evidence>
<comment type="subcellular location">
    <subcellularLocation>
        <location evidence="1">Nucleus</location>
    </subcellularLocation>
</comment>
<dbReference type="GO" id="GO:0000445">
    <property type="term" value="C:THO complex part of transcription export complex"/>
    <property type="evidence" value="ECO:0007669"/>
    <property type="project" value="TreeGrafter"/>
</dbReference>
<dbReference type="EMBL" id="JWZT01003775">
    <property type="protein sequence ID" value="KII65576.1"/>
    <property type="molecule type" value="Genomic_DNA"/>
</dbReference>
<dbReference type="Pfam" id="PF16134">
    <property type="entry name" value="THOC2_N"/>
    <property type="match status" value="2"/>
</dbReference>
<feature type="domain" description="THO complex subunit 2 N-terminal" evidence="8">
    <location>
        <begin position="95"/>
        <end position="237"/>
    </location>
</feature>
<dbReference type="InterPro" id="IPR021418">
    <property type="entry name" value="THO_THOC2_C"/>
</dbReference>
<proteinExistence type="inferred from homology"/>
<reference evidence="9 10" key="1">
    <citation type="journal article" date="2014" name="Genome Biol. Evol.">
        <title>The genome of the myxosporean Thelohanellus kitauei shows adaptations to nutrient acquisition within its fish host.</title>
        <authorList>
            <person name="Yang Y."/>
            <person name="Xiong J."/>
            <person name="Zhou Z."/>
            <person name="Huo F."/>
            <person name="Miao W."/>
            <person name="Ran C."/>
            <person name="Liu Y."/>
            <person name="Zhang J."/>
            <person name="Feng J."/>
            <person name="Wang M."/>
            <person name="Wang M."/>
            <person name="Wang L."/>
            <person name="Yao B."/>
        </authorList>
    </citation>
    <scope>NUCLEOTIDE SEQUENCE [LARGE SCALE GENOMIC DNA]</scope>
    <source>
        <strain evidence="9">Wuqing</strain>
    </source>
</reference>
<comment type="caution">
    <text evidence="9">The sequence shown here is derived from an EMBL/GenBank/DDBJ whole genome shotgun (WGS) entry which is preliminary data.</text>
</comment>
<dbReference type="GO" id="GO:0003729">
    <property type="term" value="F:mRNA binding"/>
    <property type="evidence" value="ECO:0007669"/>
    <property type="project" value="TreeGrafter"/>
</dbReference>
<dbReference type="Proteomes" id="UP000031668">
    <property type="component" value="Unassembled WGS sequence"/>
</dbReference>
<dbReference type="PANTHER" id="PTHR21597:SF0">
    <property type="entry name" value="THO COMPLEX SUBUNIT 2"/>
    <property type="match status" value="1"/>
</dbReference>
<feature type="domain" description="THO complex subunit 2 N-terminal" evidence="8">
    <location>
        <begin position="421"/>
        <end position="543"/>
    </location>
</feature>
<evidence type="ECO:0000256" key="2">
    <source>
        <dbReference type="ARBA" id="ARBA00007857"/>
    </source>
</evidence>
<comment type="subunit">
    <text evidence="5">Component of the THO subcomplex, which is composed of THOC1, THOC2, THOC3, THOC5, THOC6 and THOC7. The THO subcomplex interacts with DDX39B to form the THO-DDX39B complex which multimerizes into a 28-subunit tetrameric assembly. Component of the transcription/export (TREX) complex at least composed of ALYREF/THOC4, DDX39B, SARNP/CIP29, CHTOP and the THO subcomplex; in the complex interacts with THOC1, THOC3, THOC5, THOC7 and DDX39B. TREX seems to have a dynamic structure involving ATP-dependent remodeling. Interacts with POLDIP3 and ZC3H11A.</text>
</comment>
<evidence type="ECO:0000313" key="10">
    <source>
        <dbReference type="Proteomes" id="UP000031668"/>
    </source>
</evidence>
<dbReference type="InterPro" id="IPR032302">
    <property type="entry name" value="THOC2_N"/>
</dbReference>
<feature type="domain" description="THO complex subunitTHOC2 C-terminal" evidence="6">
    <location>
        <begin position="839"/>
        <end position="1091"/>
    </location>
</feature>
<evidence type="ECO:0000259" key="8">
    <source>
        <dbReference type="Pfam" id="PF16134"/>
    </source>
</evidence>
<evidence type="ECO:0000313" key="9">
    <source>
        <dbReference type="EMBL" id="KII65576.1"/>
    </source>
</evidence>
<protein>
    <recommendedName>
        <fullName evidence="3">THO complex subunit 2</fullName>
    </recommendedName>
</protein>
<evidence type="ECO:0000259" key="7">
    <source>
        <dbReference type="Pfam" id="PF11732"/>
    </source>
</evidence>
<accession>A0A0C2MEM6</accession>
<keyword evidence="10" id="KW-1185">Reference proteome</keyword>
<dbReference type="OMA" id="FICKRIT"/>
<organism evidence="9 10">
    <name type="scientific">Thelohanellus kitauei</name>
    <name type="common">Myxosporean</name>
    <dbReference type="NCBI Taxonomy" id="669202"/>
    <lineage>
        <taxon>Eukaryota</taxon>
        <taxon>Metazoa</taxon>
        <taxon>Cnidaria</taxon>
        <taxon>Myxozoa</taxon>
        <taxon>Myxosporea</taxon>
        <taxon>Bivalvulida</taxon>
        <taxon>Platysporina</taxon>
        <taxon>Myxobolidae</taxon>
        <taxon>Thelohanellus</taxon>
    </lineage>
</organism>
<gene>
    <name evidence="9" type="ORF">RF11_00928</name>
</gene>
<evidence type="ECO:0000259" key="6">
    <source>
        <dbReference type="Pfam" id="PF11262"/>
    </source>
</evidence>
<dbReference type="OrthoDB" id="29024at2759"/>
<sequence>MDEQVSFSEYCYNQLHHDFFRYLKQGSCGDFTQIRQVVNNQPNCFETKYNGYSDHRTLIYDAFYTCVFKGHSPEKVASLIPQFFGDVFGLIPYCSSLLASFDILLQVTDSGSRENLLKLVSCMARFLNEDSLKEFLDPETLEQAGVIKSSKIFNQKLVRLKTKLFYKQKKFNLLREDSEGYSKLVIGFQSIPKLAEEPNGIKLFISRVISLIGCFSLDPYRVLDLLIDYLSFSNFNQPQLIVSEYLEHSGVFCLKEIFNFRVYHNQVSIKLWDVIVHAIKQEGVDLGEVYQILSPSDNELLQKLKIIEKNDEELLKRITSLSLHDSTKSDKGFLLNQLDNCDKVLLFSAFLLALDPEGIDFFLTRFPSELLTSFTCVVKSLVHAISLSIEPIYARLNFRLAKVEEVNFDYREIYKTPLFKLVNTAGFWICEDTLTFTKLIRTFLYVIKNCSPDEKFKKITYMTICRCFLPALTQSDSNCVLNEEIWGLIQLFPYQIRYKFYSYMEMHAYSLYRQLGRTKIIVSKHVKFICKRITKDTVKQTGRQLAKLSHANPVIVLSEIMNQICSFETMIIPIVECLKFLTPLSLDILSFEIIQFLSANSVTLTPKITSIPDVIQNIGTFAATVIRKYYVPTTGIMQYIANQLKDSNPLDLIVLREILQRMAGVEEQHLNEQQIGYLSGSDALQEEAGIGSSKSLRKYALKLRDSLVESNLTFPLYFLMCQQRQRLVYDPRLIEIPIKMVGHLYDQCHKTLVQYGRFISKYIPRRDFGTISKSFGVLQNDFGVPAEFIFFLVRHIFRNDVINTPKNISYIQAANKLLENYLVLQDEILSSKVDVKILHKLICVFWLLDSYDITLPKLKYDELLTRSQQTLVAFDDSKESTAKKTKEKDRLNNVIKTLTQDRDQQRLHVAYIKQWLFEIMSDTKIKVIKNEFSNAFYQTCVYPRCIFSPSDALYSAEFIFSLHDLRCPNFNTLSLLDKIFSENVHVISSLSEAETSNFGAFLNKIWQTLMPWHGSKSLFEQVQYKFYENCSKHPGFTIFSKAEQEKTDGYEFNNFRHLMYKWQYKQTKSFIFALESKDYIQIRNTIIILTKELLS</sequence>
<dbReference type="AlphaFoldDB" id="A0A0C2MEM6"/>
<dbReference type="InterPro" id="IPR040007">
    <property type="entry name" value="Tho2"/>
</dbReference>
<feature type="domain" description="THO complex subunitTHOC2 N-terminal" evidence="7">
    <location>
        <begin position="545"/>
        <end position="600"/>
    </location>
</feature>
<dbReference type="GO" id="GO:0006397">
    <property type="term" value="P:mRNA processing"/>
    <property type="evidence" value="ECO:0007669"/>
    <property type="project" value="InterPro"/>
</dbReference>
<dbReference type="Pfam" id="PF11262">
    <property type="entry name" value="Tho2"/>
    <property type="match status" value="1"/>
</dbReference>
<dbReference type="GO" id="GO:0006406">
    <property type="term" value="P:mRNA export from nucleus"/>
    <property type="evidence" value="ECO:0007669"/>
    <property type="project" value="InterPro"/>
</dbReference>
<evidence type="ECO:0000256" key="5">
    <source>
        <dbReference type="ARBA" id="ARBA00047033"/>
    </source>
</evidence>
<evidence type="ECO:0000256" key="1">
    <source>
        <dbReference type="ARBA" id="ARBA00004123"/>
    </source>
</evidence>
<keyword evidence="4" id="KW-0539">Nucleus</keyword>
<dbReference type="InterPro" id="IPR021726">
    <property type="entry name" value="THO_THOC2_N"/>
</dbReference>
<comment type="similarity">
    <text evidence="2">Belongs to the THOC2 family.</text>
</comment>